<sequence>MLKMAGRKLHAIAVKQRKRHLHQYNGSVRTNWHNLC</sequence>
<proteinExistence type="predicted"/>
<evidence type="ECO:0000313" key="2">
    <source>
        <dbReference type="Proteomes" id="UP000326857"/>
    </source>
</evidence>
<evidence type="ECO:0000313" key="1">
    <source>
        <dbReference type="EMBL" id="VVT22042.1"/>
    </source>
</evidence>
<dbReference type="EMBL" id="CABVLI010000042">
    <property type="protein sequence ID" value="VVT22042.1"/>
    <property type="molecule type" value="Genomic_DNA"/>
</dbReference>
<reference evidence="1 2" key="1">
    <citation type="submission" date="2019-09" db="EMBL/GenBank/DDBJ databases">
        <authorList>
            <person name="Dittami M. S."/>
        </authorList>
    </citation>
    <scope>NUCLEOTIDE SEQUENCE [LARGE SCALE GENOMIC DNA]</scope>
    <source>
        <strain evidence="1">SPHINGO391</strain>
    </source>
</reference>
<organism evidence="1 2">
    <name type="scientific">Sphingomonas aurantiaca</name>
    <dbReference type="NCBI Taxonomy" id="185949"/>
    <lineage>
        <taxon>Bacteria</taxon>
        <taxon>Pseudomonadati</taxon>
        <taxon>Pseudomonadota</taxon>
        <taxon>Alphaproteobacteria</taxon>
        <taxon>Sphingomonadales</taxon>
        <taxon>Sphingomonadaceae</taxon>
        <taxon>Sphingomonas</taxon>
    </lineage>
</organism>
<name>A0A5E7ZXE2_9SPHN</name>
<evidence type="ECO:0008006" key="3">
    <source>
        <dbReference type="Google" id="ProtNLM"/>
    </source>
</evidence>
<dbReference type="AlphaFoldDB" id="A0A5E7ZXE2"/>
<accession>A0A5E7ZXE2</accession>
<gene>
    <name evidence="1" type="ORF">SPHINGO391_470294</name>
</gene>
<protein>
    <recommendedName>
        <fullName evidence="3">Transposase</fullName>
    </recommendedName>
</protein>
<dbReference type="Proteomes" id="UP000326857">
    <property type="component" value="Unassembled WGS sequence"/>
</dbReference>